<evidence type="ECO:0000313" key="3">
    <source>
        <dbReference type="EMBL" id="QBY56190.1"/>
    </source>
</evidence>
<evidence type="ECO:0000256" key="1">
    <source>
        <dbReference type="ARBA" id="ARBA00006987"/>
    </source>
</evidence>
<dbReference type="OrthoDB" id="9129411at2"/>
<dbReference type="Gene3D" id="3.40.190.10">
    <property type="entry name" value="Periplasmic binding protein-like II"/>
    <property type="match status" value="1"/>
</dbReference>
<reference evidence="3 4" key="1">
    <citation type="submission" date="2019-03" db="EMBL/GenBank/DDBJ databases">
        <title>Efficiently degradation of phenoxyalkanoic acid herbicides by Cupriavidus oxalaticus strain X32.</title>
        <authorList>
            <person name="Sheng X."/>
        </authorList>
    </citation>
    <scope>NUCLEOTIDE SEQUENCE [LARGE SCALE GENOMIC DNA]</scope>
    <source>
        <strain evidence="3 4">X32</strain>
        <plasmid evidence="3 4">unnamed4</plasmid>
    </source>
</reference>
<feature type="compositionally biased region" description="Basic residues" evidence="2">
    <location>
        <begin position="20"/>
        <end position="30"/>
    </location>
</feature>
<organism evidence="3 4">
    <name type="scientific">Cupriavidus oxalaticus</name>
    <dbReference type="NCBI Taxonomy" id="96344"/>
    <lineage>
        <taxon>Bacteria</taxon>
        <taxon>Pseudomonadati</taxon>
        <taxon>Pseudomonadota</taxon>
        <taxon>Betaproteobacteria</taxon>
        <taxon>Burkholderiales</taxon>
        <taxon>Burkholderiaceae</taxon>
        <taxon>Cupriavidus</taxon>
    </lineage>
</organism>
<geneLocation type="plasmid" evidence="3">
    <name>unnamed4</name>
</geneLocation>
<comment type="similarity">
    <text evidence="1">Belongs to the UPF0065 (bug) family.</text>
</comment>
<feature type="region of interest" description="Disordered" evidence="2">
    <location>
        <begin position="1"/>
        <end position="31"/>
    </location>
</feature>
<dbReference type="CDD" id="cd07012">
    <property type="entry name" value="PBP2_Bug_TTT"/>
    <property type="match status" value="1"/>
</dbReference>
<protein>
    <submittedName>
        <fullName evidence="3">Tripartite tricarboxylate transporter substrate binding protein</fullName>
    </submittedName>
</protein>
<dbReference type="Gene3D" id="3.40.190.150">
    <property type="entry name" value="Bordetella uptake gene, domain 1"/>
    <property type="match status" value="1"/>
</dbReference>
<dbReference type="EMBL" id="CP038639">
    <property type="protein sequence ID" value="QBY56190.1"/>
    <property type="molecule type" value="Genomic_DNA"/>
</dbReference>
<dbReference type="InterPro" id="IPR042100">
    <property type="entry name" value="Bug_dom1"/>
</dbReference>
<dbReference type="InterPro" id="IPR005064">
    <property type="entry name" value="BUG"/>
</dbReference>
<dbReference type="Proteomes" id="UP000295294">
    <property type="component" value="Plasmid unnamed4"/>
</dbReference>
<name>A0A4P7LJ56_9BURK</name>
<proteinExistence type="inferred from homology"/>
<keyword evidence="3" id="KW-0614">Plasmid</keyword>
<evidence type="ECO:0000313" key="4">
    <source>
        <dbReference type="Proteomes" id="UP000295294"/>
    </source>
</evidence>
<dbReference type="SUPFAM" id="SSF53850">
    <property type="entry name" value="Periplasmic binding protein-like II"/>
    <property type="match status" value="1"/>
</dbReference>
<dbReference type="PANTHER" id="PTHR42928">
    <property type="entry name" value="TRICARBOXYLATE-BINDING PROTEIN"/>
    <property type="match status" value="1"/>
</dbReference>
<gene>
    <name evidence="3" type="ORF">E0W60_34600</name>
</gene>
<dbReference type="AlphaFoldDB" id="A0A4P7LJ56"/>
<dbReference type="Pfam" id="PF03401">
    <property type="entry name" value="TctC"/>
    <property type="match status" value="1"/>
</dbReference>
<dbReference type="KEGG" id="cox:E0W60_34600"/>
<sequence length="386" mass="40746">MRQGAGPQVQHSTSHDAGRARQRGSARRPAVHSVARYSDSLKKCGYVPLRWRQLMRIFFQAARAIGLTVCLAAGTSAAISQTRNDDAANWPRRVVKLVVPTAPGQASDVLARLLADYLSKAFGQPFIVDNRNGGGGFIGLSIAAKSPPDGYTLVIASSGPLTVSPAVLSKVPMDTVKDLEPIANIALTPQVILVASKGPYKSLSDLIGAAKKKDLAFAIPPLGSTSHLAYAAFARSTNTNFTLVPFKGNVDSATQVIGGDVAAMYDTVPGALNLLKAGKLRPLAVAASQRSPFLPDTPTLGELGIQNSEAVGWIGLAAPVKTPPEILEKLASQVQRFLADPAVRASMKAQGFAPVDSATRESFKTTIRSDLAHWSKVAKEANIHVD</sequence>
<accession>A0A4P7LJ56</accession>
<dbReference type="PANTHER" id="PTHR42928:SF5">
    <property type="entry name" value="BLR1237 PROTEIN"/>
    <property type="match status" value="1"/>
</dbReference>
<evidence type="ECO:0000256" key="2">
    <source>
        <dbReference type="SAM" id="MobiDB-lite"/>
    </source>
</evidence>